<gene>
    <name evidence="1" type="ORF">UFOVP1615_5</name>
</gene>
<reference evidence="1" key="1">
    <citation type="submission" date="2020-05" db="EMBL/GenBank/DDBJ databases">
        <authorList>
            <person name="Chiriac C."/>
            <person name="Salcher M."/>
            <person name="Ghai R."/>
            <person name="Kavagutti S V."/>
        </authorList>
    </citation>
    <scope>NUCLEOTIDE SEQUENCE</scope>
</reference>
<dbReference type="EMBL" id="LR797481">
    <property type="protein sequence ID" value="CAB4219500.1"/>
    <property type="molecule type" value="Genomic_DNA"/>
</dbReference>
<protein>
    <submittedName>
        <fullName evidence="1">Uncharacterized protein</fullName>
    </submittedName>
</protein>
<proteinExistence type="predicted"/>
<accession>A0A6J5SW90</accession>
<organism evidence="1">
    <name type="scientific">uncultured Caudovirales phage</name>
    <dbReference type="NCBI Taxonomy" id="2100421"/>
    <lineage>
        <taxon>Viruses</taxon>
        <taxon>Duplodnaviria</taxon>
        <taxon>Heunggongvirae</taxon>
        <taxon>Uroviricota</taxon>
        <taxon>Caudoviricetes</taxon>
        <taxon>Peduoviridae</taxon>
        <taxon>Maltschvirus</taxon>
        <taxon>Maltschvirus maltsch</taxon>
    </lineage>
</organism>
<sequence>MKNYKVTGYQMVKNQNTWEMESIGELMTISVISAKNNVEMIEGNVANKMNFDWFEAVTISN</sequence>
<evidence type="ECO:0000313" key="1">
    <source>
        <dbReference type="EMBL" id="CAB4219500.1"/>
    </source>
</evidence>
<name>A0A6J5SW90_9CAUD</name>